<dbReference type="InterPro" id="IPR053268">
    <property type="entry name" value="Woronin_anchor"/>
</dbReference>
<feature type="compositionally biased region" description="Polar residues" evidence="1">
    <location>
        <begin position="253"/>
        <end position="273"/>
    </location>
</feature>
<dbReference type="EMBL" id="KZ852040">
    <property type="protein sequence ID" value="RDH35607.1"/>
    <property type="molecule type" value="Genomic_DNA"/>
</dbReference>
<feature type="region of interest" description="Disordered" evidence="1">
    <location>
        <begin position="216"/>
        <end position="300"/>
    </location>
</feature>
<protein>
    <submittedName>
        <fullName evidence="2">Uncharacterized protein</fullName>
    </submittedName>
</protein>
<feature type="compositionally biased region" description="Acidic residues" evidence="1">
    <location>
        <begin position="528"/>
        <end position="538"/>
    </location>
</feature>
<dbReference type="AlphaFoldDB" id="A0A3F3Q966"/>
<organism evidence="2 3">
    <name type="scientific">Aspergillus welwitschiae</name>
    <dbReference type="NCBI Taxonomy" id="1341132"/>
    <lineage>
        <taxon>Eukaryota</taxon>
        <taxon>Fungi</taxon>
        <taxon>Dikarya</taxon>
        <taxon>Ascomycota</taxon>
        <taxon>Pezizomycotina</taxon>
        <taxon>Eurotiomycetes</taxon>
        <taxon>Eurotiomycetidae</taxon>
        <taxon>Eurotiales</taxon>
        <taxon>Aspergillaceae</taxon>
        <taxon>Aspergillus</taxon>
        <taxon>Aspergillus subgen. Circumdati</taxon>
    </lineage>
</organism>
<feature type="region of interest" description="Disordered" evidence="1">
    <location>
        <begin position="312"/>
        <end position="460"/>
    </location>
</feature>
<feature type="compositionally biased region" description="Pro residues" evidence="1">
    <location>
        <begin position="17"/>
        <end position="27"/>
    </location>
</feature>
<feature type="compositionally biased region" description="Basic and acidic residues" evidence="1">
    <location>
        <begin position="312"/>
        <end position="322"/>
    </location>
</feature>
<dbReference type="STRING" id="1341132.A0A3F3Q966"/>
<dbReference type="PANTHER" id="PTHR40641">
    <property type="entry name" value="INVOLUCRIN REPEAT PROTEIN (AFU_ORTHOLOGUE AFUA_2G08060)"/>
    <property type="match status" value="1"/>
</dbReference>
<feature type="compositionally biased region" description="Basic and acidic residues" evidence="1">
    <location>
        <begin position="232"/>
        <end position="252"/>
    </location>
</feature>
<evidence type="ECO:0000313" key="2">
    <source>
        <dbReference type="EMBL" id="RDH35607.1"/>
    </source>
</evidence>
<gene>
    <name evidence="2" type="ORF">BDQ94DRAFT_139886</name>
</gene>
<feature type="compositionally biased region" description="Basic residues" evidence="1">
    <location>
        <begin position="690"/>
        <end position="700"/>
    </location>
</feature>
<feature type="compositionally biased region" description="Basic and acidic residues" evidence="1">
    <location>
        <begin position="157"/>
        <end position="198"/>
    </location>
</feature>
<feature type="compositionally biased region" description="Basic and acidic residues" evidence="1">
    <location>
        <begin position="133"/>
        <end position="151"/>
    </location>
</feature>
<reference evidence="2 3" key="1">
    <citation type="submission" date="2018-07" db="EMBL/GenBank/DDBJ databases">
        <title>The genomes of Aspergillus section Nigri reveals drivers in fungal speciation.</title>
        <authorList>
            <consortium name="DOE Joint Genome Institute"/>
            <person name="Vesth T.C."/>
            <person name="Nybo J."/>
            <person name="Theobald S."/>
            <person name="Brandl J."/>
            <person name="Frisvad J.C."/>
            <person name="Nielsen K.F."/>
            <person name="Lyhne E.K."/>
            <person name="Kogle M.E."/>
            <person name="Kuo A."/>
            <person name="Riley R."/>
            <person name="Clum A."/>
            <person name="Nolan M."/>
            <person name="Lipzen A."/>
            <person name="Salamov A."/>
            <person name="Henrissat B."/>
            <person name="Wiebenga A."/>
            <person name="De vries R.P."/>
            <person name="Grigoriev I.V."/>
            <person name="Mortensen U.H."/>
            <person name="Andersen M.R."/>
            <person name="Baker S.E."/>
        </authorList>
    </citation>
    <scope>NUCLEOTIDE SEQUENCE [LARGE SCALE GENOMIC DNA]</scope>
    <source>
        <strain evidence="2 3">CBS 139.54b</strain>
    </source>
</reference>
<feature type="compositionally biased region" description="Basic and acidic residues" evidence="1">
    <location>
        <begin position="403"/>
        <end position="434"/>
    </location>
</feature>
<feature type="compositionally biased region" description="Basic and acidic residues" evidence="1">
    <location>
        <begin position="718"/>
        <end position="727"/>
    </location>
</feature>
<dbReference type="RefSeq" id="XP_026628629.1">
    <property type="nucleotide sequence ID" value="XM_026765520.1"/>
</dbReference>
<feature type="compositionally biased region" description="Basic and acidic residues" evidence="1">
    <location>
        <begin position="65"/>
        <end position="83"/>
    </location>
</feature>
<dbReference type="PANTHER" id="PTHR40641:SF2">
    <property type="entry name" value="INVOLUCRIN REPEAT PROTEIN"/>
    <property type="match status" value="1"/>
</dbReference>
<evidence type="ECO:0000313" key="3">
    <source>
        <dbReference type="Proteomes" id="UP000253729"/>
    </source>
</evidence>
<name>A0A3F3Q966_9EURO</name>
<feature type="region of interest" description="Disordered" evidence="1">
    <location>
        <begin position="1"/>
        <end position="203"/>
    </location>
</feature>
<sequence>MKVSSQPPSQPTLVRPGPIPLQQPQPVTPVSQAVYTSQGESIPSYSVPDIHPTPASAFMPYETPSRSDRWNQRTADYAERSDISSRISRAHRRSDSSPVFHAEPLERTSTSSFRRRSTLKDQASVQFDLTEEQANKERRANRLESLKREGDAGEGVRLVDREQEMALRDAERRASQQREREYEKSRTEEESSRSEKDSSSLIGAAAVGAIGGVAFGTMRSRSSNDDSSETASQRRHEERREKRRAERRRVSDSESIASSLPMSESGRTVTDVPSQMDRLPEDVRPRQSRPLPRTKPVYEDYAQFFAPEELRYSPDTYTRREPTSMPTIIEVEPANESAVVTEEPHPDYNGLPWPVPGLTLTEPTPPHSQVGSARATPIILIPGRHEEENSFERQTTGSRVSWGKHETHEYEVPSTSSEHESIDQETRVLEHIEEVEPITADTAREMPPSSSTQSATKEAPSMVGADIEFAAALAAATAAAGFDPSLVTDDPTFHTRRSPPTSEPKVQFVSPWEEAPVPRSVPHGFVEGEVETPDDDENIQMAPEYRIEDGPLFSEPRPRTGEELANEPRQSIAQEVIEHLSRRKERNASDSPANQPNLEPASKGVSEIPVEVLSMPGGFEPEESMEKQGKASDSTSTQERDSPYFVSGPGTKEDGPSPLRDTPEQSSGDIEPNDDDFDPITVGADGGEGKKKRRKRRSKRSSSDNYEDAVSITSSPARLEEKTKETKPGGFLSNLFGSRVSAPVEDKETSFADKHASREVQSEIGSGRREKSSRHRSSSRGDGLDGESRKQDDAENINVEHYKSSRQRREERRRQRYEDMMESGKSSEFEKV</sequence>
<feature type="compositionally biased region" description="Basic and acidic residues" evidence="1">
    <location>
        <begin position="782"/>
        <end position="819"/>
    </location>
</feature>
<accession>A0A3F3Q966</accession>
<dbReference type="GeneID" id="38133876"/>
<feature type="compositionally biased region" description="Polar residues" evidence="1">
    <location>
        <begin position="28"/>
        <end position="44"/>
    </location>
</feature>
<dbReference type="Proteomes" id="UP000253729">
    <property type="component" value="Unassembled WGS sequence"/>
</dbReference>
<keyword evidence="3" id="KW-1185">Reference proteome</keyword>
<evidence type="ECO:0000256" key="1">
    <source>
        <dbReference type="SAM" id="MobiDB-lite"/>
    </source>
</evidence>
<feature type="region of interest" description="Disordered" evidence="1">
    <location>
        <begin position="482"/>
        <end position="832"/>
    </location>
</feature>
<feature type="compositionally biased region" description="Basic and acidic residues" evidence="1">
    <location>
        <begin position="744"/>
        <end position="770"/>
    </location>
</feature>
<proteinExistence type="predicted"/>